<keyword evidence="3" id="KW-0238">DNA-binding</keyword>
<comment type="caution">
    <text evidence="6">The sequence shown here is derived from an EMBL/GenBank/DDBJ whole genome shotgun (WGS) entry which is preliminary data.</text>
</comment>
<dbReference type="Proteomes" id="UP000051884">
    <property type="component" value="Unassembled WGS sequence"/>
</dbReference>
<evidence type="ECO:0000256" key="2">
    <source>
        <dbReference type="ARBA" id="ARBA00023015"/>
    </source>
</evidence>
<dbReference type="PANTHER" id="PTHR30346:SF0">
    <property type="entry name" value="HCA OPERON TRANSCRIPTIONAL ACTIVATOR HCAR"/>
    <property type="match status" value="1"/>
</dbReference>
<dbReference type="SUPFAM" id="SSF46785">
    <property type="entry name" value="Winged helix' DNA-binding domain"/>
    <property type="match status" value="1"/>
</dbReference>
<evidence type="ECO:0000313" key="7">
    <source>
        <dbReference type="Proteomes" id="UP000051884"/>
    </source>
</evidence>
<dbReference type="InterPro" id="IPR000847">
    <property type="entry name" value="LysR_HTH_N"/>
</dbReference>
<dbReference type="Gene3D" id="3.40.190.10">
    <property type="entry name" value="Periplasmic binding protein-like II"/>
    <property type="match status" value="2"/>
</dbReference>
<accession>A0ABR5Q7B2</accession>
<dbReference type="Gene3D" id="1.10.10.10">
    <property type="entry name" value="Winged helix-like DNA-binding domain superfamily/Winged helix DNA-binding domain"/>
    <property type="match status" value="1"/>
</dbReference>
<dbReference type="CDD" id="cd05466">
    <property type="entry name" value="PBP2_LTTR_substrate"/>
    <property type="match status" value="1"/>
</dbReference>
<dbReference type="InterPro" id="IPR005119">
    <property type="entry name" value="LysR_subst-bd"/>
</dbReference>
<evidence type="ECO:0000256" key="3">
    <source>
        <dbReference type="ARBA" id="ARBA00023125"/>
    </source>
</evidence>
<name>A0ABR5Q7B2_9LACO</name>
<keyword evidence="2" id="KW-0805">Transcription regulation</keyword>
<feature type="domain" description="HTH lysR-type" evidence="5">
    <location>
        <begin position="1"/>
        <end position="60"/>
    </location>
</feature>
<evidence type="ECO:0000313" key="6">
    <source>
        <dbReference type="EMBL" id="KRO09998.1"/>
    </source>
</evidence>
<comment type="similarity">
    <text evidence="1">Belongs to the LysR transcriptional regulatory family.</text>
</comment>
<evidence type="ECO:0000256" key="1">
    <source>
        <dbReference type="ARBA" id="ARBA00009437"/>
    </source>
</evidence>
<dbReference type="PRINTS" id="PR00039">
    <property type="entry name" value="HTHLYSR"/>
</dbReference>
<dbReference type="SUPFAM" id="SSF53850">
    <property type="entry name" value="Periplasmic binding protein-like II"/>
    <property type="match status" value="1"/>
</dbReference>
<dbReference type="InterPro" id="IPR036390">
    <property type="entry name" value="WH_DNA-bd_sf"/>
</dbReference>
<proteinExistence type="inferred from homology"/>
<keyword evidence="4" id="KW-0804">Transcription</keyword>
<organism evidence="6 7">
    <name type="scientific">Paucilactobacillus hokkaidonensis</name>
    <dbReference type="NCBI Taxonomy" id="1193095"/>
    <lineage>
        <taxon>Bacteria</taxon>
        <taxon>Bacillati</taxon>
        <taxon>Bacillota</taxon>
        <taxon>Bacilli</taxon>
        <taxon>Lactobacillales</taxon>
        <taxon>Lactobacillaceae</taxon>
        <taxon>Paucilactobacillus</taxon>
    </lineage>
</organism>
<sequence length="296" mass="33945">MQSMFQQMKYFIAVVENHSFTKAAEDCNISQSAISQQIKELENSLGVTLLNRTGRSFKVTEAGQYFYTHCQDVLESVNQLVQNTIKITKDDEVELKVGYLRSFGTTEFLQTVSQFSQEYPKVKIKISSGNHEQLYELLRTEQADLIFSDQRRALSNEYANEFLTDSQFMVAVSKTSFAGDIDQINAAQLVDVPCILITDSDHQATEETYYREILGIKSEFRLVENYDEAQMLVASNQGYLIVNSRTKGQLDAQIVKTVKLVNDSRELIQKYYAYWKTDNSGFYIESFADLLKQNFV</sequence>
<gene>
    <name evidence="6" type="ORF">IV59_GL002199</name>
</gene>
<dbReference type="InterPro" id="IPR036388">
    <property type="entry name" value="WH-like_DNA-bd_sf"/>
</dbReference>
<dbReference type="PROSITE" id="PS50931">
    <property type="entry name" value="HTH_LYSR"/>
    <property type="match status" value="1"/>
</dbReference>
<evidence type="ECO:0000256" key="4">
    <source>
        <dbReference type="ARBA" id="ARBA00023163"/>
    </source>
</evidence>
<dbReference type="EMBL" id="JQCH01000009">
    <property type="protein sequence ID" value="KRO09998.1"/>
    <property type="molecule type" value="Genomic_DNA"/>
</dbReference>
<protein>
    <submittedName>
        <fullName evidence="6">Transcription regulator</fullName>
    </submittedName>
</protein>
<dbReference type="Pfam" id="PF03466">
    <property type="entry name" value="LysR_substrate"/>
    <property type="match status" value="1"/>
</dbReference>
<evidence type="ECO:0000259" key="5">
    <source>
        <dbReference type="PROSITE" id="PS50931"/>
    </source>
</evidence>
<keyword evidence="7" id="KW-1185">Reference proteome</keyword>
<reference evidence="6 7" key="1">
    <citation type="journal article" date="2015" name="Genome Announc.">
        <title>Expanding the biotechnology potential of lactobacilli through comparative genomics of 213 strains and associated genera.</title>
        <authorList>
            <person name="Sun Z."/>
            <person name="Harris H.M."/>
            <person name="McCann A."/>
            <person name="Guo C."/>
            <person name="Argimon S."/>
            <person name="Zhang W."/>
            <person name="Yang X."/>
            <person name="Jeffery I.B."/>
            <person name="Cooney J.C."/>
            <person name="Kagawa T.F."/>
            <person name="Liu W."/>
            <person name="Song Y."/>
            <person name="Salvetti E."/>
            <person name="Wrobel A."/>
            <person name="Rasinkangas P."/>
            <person name="Parkhill J."/>
            <person name="Rea M.C."/>
            <person name="O'Sullivan O."/>
            <person name="Ritari J."/>
            <person name="Douillard F.P."/>
            <person name="Paul Ross R."/>
            <person name="Yang R."/>
            <person name="Briner A.E."/>
            <person name="Felis G.E."/>
            <person name="de Vos W.M."/>
            <person name="Barrangou R."/>
            <person name="Klaenhammer T.R."/>
            <person name="Caufield P.W."/>
            <person name="Cui Y."/>
            <person name="Zhang H."/>
            <person name="O'Toole P.W."/>
        </authorList>
    </citation>
    <scope>NUCLEOTIDE SEQUENCE [LARGE SCALE GENOMIC DNA]</scope>
    <source>
        <strain evidence="6 7">DSM 26202</strain>
    </source>
</reference>
<dbReference type="Pfam" id="PF00126">
    <property type="entry name" value="HTH_1"/>
    <property type="match status" value="1"/>
</dbReference>
<dbReference type="PANTHER" id="PTHR30346">
    <property type="entry name" value="TRANSCRIPTIONAL DUAL REGULATOR HCAR-RELATED"/>
    <property type="match status" value="1"/>
</dbReference>